<evidence type="ECO:0000256" key="9">
    <source>
        <dbReference type="ARBA" id="ARBA00022777"/>
    </source>
</evidence>
<dbReference type="SMART" id="SM00388">
    <property type="entry name" value="HisKA"/>
    <property type="match status" value="1"/>
</dbReference>
<evidence type="ECO:0000256" key="6">
    <source>
        <dbReference type="ARBA" id="ARBA00022679"/>
    </source>
</evidence>
<reference evidence="16" key="2">
    <citation type="submission" date="2023-01" db="EMBL/GenBank/DDBJ databases">
        <authorList>
            <person name="Sun Q."/>
            <person name="Evtushenko L."/>
        </authorList>
    </citation>
    <scope>NUCLEOTIDE SEQUENCE</scope>
    <source>
        <strain evidence="16">VKM Ac-1069</strain>
    </source>
</reference>
<dbReference type="PROSITE" id="PS50109">
    <property type="entry name" value="HIS_KIN"/>
    <property type="match status" value="1"/>
</dbReference>
<dbReference type="GO" id="GO:0000155">
    <property type="term" value="F:phosphorelay sensor kinase activity"/>
    <property type="evidence" value="ECO:0007669"/>
    <property type="project" value="InterPro"/>
</dbReference>
<evidence type="ECO:0000256" key="5">
    <source>
        <dbReference type="ARBA" id="ARBA00022553"/>
    </source>
</evidence>
<dbReference type="RefSeq" id="WP_051736595.1">
    <property type="nucleotide sequence ID" value="NZ_BAAAUZ010000013.1"/>
</dbReference>
<dbReference type="Pfam" id="PF00672">
    <property type="entry name" value="HAMP"/>
    <property type="match status" value="1"/>
</dbReference>
<dbReference type="PANTHER" id="PTHR44936:SF10">
    <property type="entry name" value="SENSOR PROTEIN RSTB"/>
    <property type="match status" value="1"/>
</dbReference>
<evidence type="ECO:0000256" key="7">
    <source>
        <dbReference type="ARBA" id="ARBA00022692"/>
    </source>
</evidence>
<dbReference type="SUPFAM" id="SSF158472">
    <property type="entry name" value="HAMP domain-like"/>
    <property type="match status" value="1"/>
</dbReference>
<keyword evidence="11 13" id="KW-1133">Transmembrane helix</keyword>
<dbReference type="PROSITE" id="PS50885">
    <property type="entry name" value="HAMP"/>
    <property type="match status" value="1"/>
</dbReference>
<proteinExistence type="predicted"/>
<feature type="domain" description="Histidine kinase" evidence="14">
    <location>
        <begin position="252"/>
        <end position="460"/>
    </location>
</feature>
<evidence type="ECO:0000313" key="17">
    <source>
        <dbReference type="Proteomes" id="UP001143463"/>
    </source>
</evidence>
<keyword evidence="13" id="KW-0472">Membrane</keyword>
<dbReference type="CDD" id="cd00075">
    <property type="entry name" value="HATPase"/>
    <property type="match status" value="1"/>
</dbReference>
<keyword evidence="6" id="KW-0808">Transferase</keyword>
<evidence type="ECO:0000256" key="1">
    <source>
        <dbReference type="ARBA" id="ARBA00000085"/>
    </source>
</evidence>
<keyword evidence="5" id="KW-0597">Phosphoprotein</keyword>
<dbReference type="SUPFAM" id="SSF55874">
    <property type="entry name" value="ATPase domain of HSP90 chaperone/DNA topoisomerase II/histidine kinase"/>
    <property type="match status" value="1"/>
</dbReference>
<dbReference type="CDD" id="cd00082">
    <property type="entry name" value="HisKA"/>
    <property type="match status" value="1"/>
</dbReference>
<dbReference type="PRINTS" id="PR00344">
    <property type="entry name" value="BCTRLSENSOR"/>
</dbReference>
<reference evidence="16" key="1">
    <citation type="journal article" date="2014" name="Int. J. Syst. Evol. Microbiol.">
        <title>Complete genome sequence of Corynebacterium casei LMG S-19264T (=DSM 44701T), isolated from a smear-ripened cheese.</title>
        <authorList>
            <consortium name="US DOE Joint Genome Institute (JGI-PGF)"/>
            <person name="Walter F."/>
            <person name="Albersmeier A."/>
            <person name="Kalinowski J."/>
            <person name="Ruckert C."/>
        </authorList>
    </citation>
    <scope>NUCLEOTIDE SEQUENCE</scope>
    <source>
        <strain evidence="16">VKM Ac-1069</strain>
    </source>
</reference>
<dbReference type="InterPro" id="IPR003594">
    <property type="entry name" value="HATPase_dom"/>
</dbReference>
<evidence type="ECO:0000313" key="16">
    <source>
        <dbReference type="EMBL" id="GLL09383.1"/>
    </source>
</evidence>
<keyword evidence="8" id="KW-0547">Nucleotide-binding</keyword>
<comment type="caution">
    <text evidence="16">The sequence shown here is derived from an EMBL/GenBank/DDBJ whole genome shotgun (WGS) entry which is preliminary data.</text>
</comment>
<comment type="catalytic activity">
    <reaction evidence="1">
        <text>ATP + protein L-histidine = ADP + protein N-phospho-L-histidine.</text>
        <dbReference type="EC" id="2.7.13.3"/>
    </reaction>
</comment>
<comment type="subcellular location">
    <subcellularLocation>
        <location evidence="2">Cell membrane</location>
        <topology evidence="2">Multi-pass membrane protein</topology>
    </subcellularLocation>
</comment>
<dbReference type="SUPFAM" id="SSF47384">
    <property type="entry name" value="Homodimeric domain of signal transducing histidine kinase"/>
    <property type="match status" value="1"/>
</dbReference>
<dbReference type="SMART" id="SM00387">
    <property type="entry name" value="HATPase_c"/>
    <property type="match status" value="1"/>
</dbReference>
<keyword evidence="7 13" id="KW-0812">Transmembrane</keyword>
<evidence type="ECO:0000256" key="13">
    <source>
        <dbReference type="SAM" id="Phobius"/>
    </source>
</evidence>
<keyword evidence="10" id="KW-0067">ATP-binding</keyword>
<feature type="transmembrane region" description="Helical" evidence="13">
    <location>
        <begin position="20"/>
        <end position="45"/>
    </location>
</feature>
<keyword evidence="17" id="KW-1185">Reference proteome</keyword>
<dbReference type="EMBL" id="BSFQ01000002">
    <property type="protein sequence ID" value="GLL09383.1"/>
    <property type="molecule type" value="Genomic_DNA"/>
</dbReference>
<dbReference type="CDD" id="cd06225">
    <property type="entry name" value="HAMP"/>
    <property type="match status" value="1"/>
</dbReference>
<dbReference type="InterPro" id="IPR004358">
    <property type="entry name" value="Sig_transdc_His_kin-like_C"/>
</dbReference>
<dbReference type="InterPro" id="IPR005467">
    <property type="entry name" value="His_kinase_dom"/>
</dbReference>
<dbReference type="AlphaFoldDB" id="A0A9W6KX94"/>
<evidence type="ECO:0000256" key="12">
    <source>
        <dbReference type="ARBA" id="ARBA00023012"/>
    </source>
</evidence>
<dbReference type="Gene3D" id="3.30.565.10">
    <property type="entry name" value="Histidine kinase-like ATPase, C-terminal domain"/>
    <property type="match status" value="1"/>
</dbReference>
<dbReference type="Gene3D" id="6.10.340.10">
    <property type="match status" value="1"/>
</dbReference>
<dbReference type="InterPro" id="IPR036097">
    <property type="entry name" value="HisK_dim/P_sf"/>
</dbReference>
<dbReference type="InterPro" id="IPR003660">
    <property type="entry name" value="HAMP_dom"/>
</dbReference>
<dbReference type="InterPro" id="IPR050980">
    <property type="entry name" value="2C_sensor_his_kinase"/>
</dbReference>
<name>A0A9W6KX94_9PSEU</name>
<keyword evidence="4" id="KW-1003">Cell membrane</keyword>
<dbReference type="PANTHER" id="PTHR44936">
    <property type="entry name" value="SENSOR PROTEIN CREC"/>
    <property type="match status" value="1"/>
</dbReference>
<feature type="transmembrane region" description="Helical" evidence="13">
    <location>
        <begin position="165"/>
        <end position="186"/>
    </location>
</feature>
<gene>
    <name evidence="16" type="primary">mtrB</name>
    <name evidence="16" type="ORF">GCM10017577_05230</name>
</gene>
<keyword evidence="12" id="KW-0902">Two-component regulatory system</keyword>
<evidence type="ECO:0000256" key="10">
    <source>
        <dbReference type="ARBA" id="ARBA00022840"/>
    </source>
</evidence>
<protein>
    <recommendedName>
        <fullName evidence="3">histidine kinase</fullName>
        <ecNumber evidence="3">2.7.13.3</ecNumber>
    </recommendedName>
</protein>
<dbReference type="Pfam" id="PF02518">
    <property type="entry name" value="HATPase_c"/>
    <property type="match status" value="1"/>
</dbReference>
<dbReference type="Proteomes" id="UP001143463">
    <property type="component" value="Unassembled WGS sequence"/>
</dbReference>
<dbReference type="Pfam" id="PF00512">
    <property type="entry name" value="HisKA"/>
    <property type="match status" value="1"/>
</dbReference>
<evidence type="ECO:0000259" key="14">
    <source>
        <dbReference type="PROSITE" id="PS50109"/>
    </source>
</evidence>
<dbReference type="GO" id="GO:0005524">
    <property type="term" value="F:ATP binding"/>
    <property type="evidence" value="ECO:0007669"/>
    <property type="project" value="UniProtKB-KW"/>
</dbReference>
<accession>A0A9W6KX94</accession>
<dbReference type="InterPro" id="IPR036890">
    <property type="entry name" value="HATPase_C_sf"/>
</dbReference>
<dbReference type="EC" id="2.7.13.3" evidence="3"/>
<evidence type="ECO:0000256" key="3">
    <source>
        <dbReference type="ARBA" id="ARBA00012438"/>
    </source>
</evidence>
<dbReference type="Gene3D" id="1.10.287.130">
    <property type="match status" value="1"/>
</dbReference>
<evidence type="ECO:0000256" key="4">
    <source>
        <dbReference type="ARBA" id="ARBA00022475"/>
    </source>
</evidence>
<dbReference type="InterPro" id="IPR003661">
    <property type="entry name" value="HisK_dim/P_dom"/>
</dbReference>
<evidence type="ECO:0000256" key="2">
    <source>
        <dbReference type="ARBA" id="ARBA00004651"/>
    </source>
</evidence>
<evidence type="ECO:0000256" key="11">
    <source>
        <dbReference type="ARBA" id="ARBA00022989"/>
    </source>
</evidence>
<organism evidence="16 17">
    <name type="scientific">Pseudonocardia halophobica</name>
    <dbReference type="NCBI Taxonomy" id="29401"/>
    <lineage>
        <taxon>Bacteria</taxon>
        <taxon>Bacillati</taxon>
        <taxon>Actinomycetota</taxon>
        <taxon>Actinomycetes</taxon>
        <taxon>Pseudonocardiales</taxon>
        <taxon>Pseudonocardiaceae</taxon>
        <taxon>Pseudonocardia</taxon>
    </lineage>
</organism>
<dbReference type="SMART" id="SM00304">
    <property type="entry name" value="HAMP"/>
    <property type="match status" value="1"/>
</dbReference>
<feature type="domain" description="HAMP" evidence="15">
    <location>
        <begin position="192"/>
        <end position="244"/>
    </location>
</feature>
<dbReference type="GO" id="GO:0005886">
    <property type="term" value="C:plasma membrane"/>
    <property type="evidence" value="ECO:0007669"/>
    <property type="project" value="UniProtKB-SubCell"/>
</dbReference>
<sequence length="461" mass="48782">MPATRPRTRGILRPRLPLRWRVAIAFAAVSLAITGLLAAATWHLASSYLLAKREQGATSQAAVDARLVQDALRDPARDGSDDLLQGLAGGGEITVAVRRNDTWTTSGRQLDVDALPPDLLALAGSGTAARQRIVAGGIPVLAVAVPLQGAVYVELVPLSELDATLRFLSGVLVAGVGVSGLLGLALGGWAGKRALRPLTDLRDAAARVAAGDLDARLPEQDDADLAPLAATFNRTAEDLRRRVRRDARFASDVSHELRSPLTTLVNAVAVLRRRRDELPPTARQAVDLLDADVHRFGKMVTDLLEISREEQIDERDLEVCDVVDIVTHAVGARRGIAVEVEGTPPKVLVDRRRLDRVVGNLLDNADHHAGGAVRIGVSTCADGVRIEVDDAGPGIPPELREEVFERFSRGANAGRRDGGGGAGLGLALVARHVRAHQGRIRIEDSPAGGARVVVVIPGGSG</sequence>
<keyword evidence="9 16" id="KW-0418">Kinase</keyword>
<evidence type="ECO:0000256" key="8">
    <source>
        <dbReference type="ARBA" id="ARBA00022741"/>
    </source>
</evidence>
<feature type="transmembrane region" description="Helical" evidence="13">
    <location>
        <begin position="133"/>
        <end position="153"/>
    </location>
</feature>
<evidence type="ECO:0000259" key="15">
    <source>
        <dbReference type="PROSITE" id="PS50885"/>
    </source>
</evidence>